<evidence type="ECO:0000313" key="7">
    <source>
        <dbReference type="Proteomes" id="UP000608513"/>
    </source>
</evidence>
<protein>
    <recommendedName>
        <fullName evidence="3">Endolytic peptidoglycan transglycosylase RlpA</fullName>
        <ecNumber evidence="3">4.2.2.-</ecNumber>
    </recommendedName>
</protein>
<dbReference type="Proteomes" id="UP000608513">
    <property type="component" value="Unassembled WGS sequence"/>
</dbReference>
<sequence>MFMAFAAAQPLPDASTEQAQQVPSELGRGKATWYGAKFHGRRTSSGERFDMHAFTAAHETLPFGTLVRVRNPANGREVVVRINDRAPRLRDRIIDLSRAAASALGFVKAGQAQVVLVER</sequence>
<dbReference type="NCBIfam" id="TIGR00413">
    <property type="entry name" value="rlpA"/>
    <property type="match status" value="1"/>
</dbReference>
<name>A0A923MKT2_9BURK</name>
<comment type="function">
    <text evidence="3">Lytic transglycosylase with a strong preference for naked glycan strands that lack stem peptides.</text>
</comment>
<dbReference type="SUPFAM" id="SSF50685">
    <property type="entry name" value="Barwin-like endoglucanases"/>
    <property type="match status" value="1"/>
</dbReference>
<dbReference type="Gene3D" id="2.40.40.10">
    <property type="entry name" value="RlpA-like domain"/>
    <property type="match status" value="1"/>
</dbReference>
<dbReference type="EMBL" id="JACORT010000001">
    <property type="protein sequence ID" value="MBC5781442.1"/>
    <property type="molecule type" value="Genomic_DNA"/>
</dbReference>
<evidence type="ECO:0000259" key="5">
    <source>
        <dbReference type="Pfam" id="PF03330"/>
    </source>
</evidence>
<dbReference type="Pfam" id="PF03330">
    <property type="entry name" value="DPBB_1"/>
    <property type="match status" value="1"/>
</dbReference>
<dbReference type="PANTHER" id="PTHR34183:SF1">
    <property type="entry name" value="ENDOLYTIC PEPTIDOGLYCAN TRANSGLYCOSYLASE RLPA"/>
    <property type="match status" value="1"/>
</dbReference>
<proteinExistence type="inferred from homology"/>
<dbReference type="CDD" id="cd22268">
    <property type="entry name" value="DPBB_RlpA-like"/>
    <property type="match status" value="1"/>
</dbReference>
<dbReference type="InterPro" id="IPR012997">
    <property type="entry name" value="RplA"/>
</dbReference>
<evidence type="ECO:0000256" key="3">
    <source>
        <dbReference type="HAMAP-Rule" id="MF_02071"/>
    </source>
</evidence>
<keyword evidence="1 3" id="KW-0456">Lyase</keyword>
<keyword evidence="7" id="KW-1185">Reference proteome</keyword>
<dbReference type="EC" id="4.2.2.-" evidence="3"/>
<accession>A0A923MKT2</accession>
<reference evidence="6" key="1">
    <citation type="submission" date="2020-08" db="EMBL/GenBank/DDBJ databases">
        <title>Ramlibacter sp. USB13 16S ribosomal RNA gene genome sequencing and assembly.</title>
        <authorList>
            <person name="Kang M."/>
        </authorList>
    </citation>
    <scope>NUCLEOTIDE SEQUENCE</scope>
    <source>
        <strain evidence="6">USB13</strain>
    </source>
</reference>
<dbReference type="GO" id="GO:0000270">
    <property type="term" value="P:peptidoglycan metabolic process"/>
    <property type="evidence" value="ECO:0007669"/>
    <property type="project" value="UniProtKB-UniRule"/>
</dbReference>
<dbReference type="GO" id="GO:0008932">
    <property type="term" value="F:lytic endotransglycosylase activity"/>
    <property type="evidence" value="ECO:0007669"/>
    <property type="project" value="UniProtKB-UniRule"/>
</dbReference>
<dbReference type="HAMAP" id="MF_02071">
    <property type="entry name" value="RlpA"/>
    <property type="match status" value="1"/>
</dbReference>
<comment type="caution">
    <text evidence="6">The sequence shown here is derived from an EMBL/GenBank/DDBJ whole genome shotgun (WGS) entry which is preliminary data.</text>
</comment>
<dbReference type="InterPro" id="IPR034718">
    <property type="entry name" value="RlpA"/>
</dbReference>
<organism evidence="6 7">
    <name type="scientific">Ramlibacter cellulosilyticus</name>
    <dbReference type="NCBI Taxonomy" id="2764187"/>
    <lineage>
        <taxon>Bacteria</taxon>
        <taxon>Pseudomonadati</taxon>
        <taxon>Pseudomonadota</taxon>
        <taxon>Betaproteobacteria</taxon>
        <taxon>Burkholderiales</taxon>
        <taxon>Comamonadaceae</taxon>
        <taxon>Ramlibacter</taxon>
    </lineage>
</organism>
<keyword evidence="2 3" id="KW-0961">Cell wall biogenesis/degradation</keyword>
<dbReference type="PANTHER" id="PTHR34183">
    <property type="entry name" value="ENDOLYTIC PEPTIDOGLYCAN TRANSGLYCOSYLASE RLPA"/>
    <property type="match status" value="1"/>
</dbReference>
<dbReference type="InterPro" id="IPR009009">
    <property type="entry name" value="RlpA-like_DPBB"/>
</dbReference>
<comment type="similarity">
    <text evidence="3 4">Belongs to the RlpA family.</text>
</comment>
<dbReference type="GO" id="GO:0071555">
    <property type="term" value="P:cell wall organization"/>
    <property type="evidence" value="ECO:0007669"/>
    <property type="project" value="UniProtKB-KW"/>
</dbReference>
<gene>
    <name evidence="3" type="primary">rlpA</name>
    <name evidence="6" type="ORF">H8N03_00715</name>
</gene>
<evidence type="ECO:0000256" key="1">
    <source>
        <dbReference type="ARBA" id="ARBA00023239"/>
    </source>
</evidence>
<evidence type="ECO:0000313" key="6">
    <source>
        <dbReference type="EMBL" id="MBC5781442.1"/>
    </source>
</evidence>
<feature type="domain" description="RlpA-like protein double-psi beta-barrel" evidence="5">
    <location>
        <begin position="29"/>
        <end position="115"/>
    </location>
</feature>
<dbReference type="InterPro" id="IPR036908">
    <property type="entry name" value="RlpA-like_sf"/>
</dbReference>
<dbReference type="AlphaFoldDB" id="A0A923MKT2"/>
<evidence type="ECO:0000256" key="4">
    <source>
        <dbReference type="RuleBase" id="RU003495"/>
    </source>
</evidence>
<evidence type="ECO:0000256" key="2">
    <source>
        <dbReference type="ARBA" id="ARBA00023316"/>
    </source>
</evidence>